<keyword evidence="3" id="KW-1185">Reference proteome</keyword>
<name>A0AAD9MYS3_RIDPI</name>
<comment type="caution">
    <text evidence="2">The sequence shown here is derived from an EMBL/GenBank/DDBJ whole genome shotgun (WGS) entry which is preliminary data.</text>
</comment>
<protein>
    <submittedName>
        <fullName evidence="2">Uncharacterized protein</fullName>
    </submittedName>
</protein>
<keyword evidence="1" id="KW-0472">Membrane</keyword>
<dbReference type="AlphaFoldDB" id="A0AAD9MYS3"/>
<proteinExistence type="predicted"/>
<accession>A0AAD9MYS3</accession>
<keyword evidence="1" id="KW-1133">Transmembrane helix</keyword>
<keyword evidence="1" id="KW-0812">Transmembrane</keyword>
<reference evidence="2" key="1">
    <citation type="journal article" date="2023" name="Mol. Biol. Evol.">
        <title>Third-Generation Sequencing Reveals the Adaptive Role of the Epigenome in Three Deep-Sea Polychaetes.</title>
        <authorList>
            <person name="Perez M."/>
            <person name="Aroh O."/>
            <person name="Sun Y."/>
            <person name="Lan Y."/>
            <person name="Juniper S.K."/>
            <person name="Young C.R."/>
            <person name="Angers B."/>
            <person name="Qian P.Y."/>
        </authorList>
    </citation>
    <scope>NUCLEOTIDE SEQUENCE</scope>
    <source>
        <strain evidence="2">R07B-5</strain>
    </source>
</reference>
<feature type="transmembrane region" description="Helical" evidence="1">
    <location>
        <begin position="31"/>
        <end position="55"/>
    </location>
</feature>
<sequence>MCPQVLCGVLLFVMCPRYFVGVLTVSCVLRYFVGVLTLVYVSSYFVGVLTFVIFLRYFVGVLSVMCPQVRGCCGVMCPQVLCGSVEVSCVLRYFVGVLTLSCVLRYWTKYSSKDPRILKRSRPPGSRISFRETTGFCTQERKAATIEQTNDLKMETVRLGHPKCHPH</sequence>
<evidence type="ECO:0000256" key="1">
    <source>
        <dbReference type="SAM" id="Phobius"/>
    </source>
</evidence>
<evidence type="ECO:0000313" key="3">
    <source>
        <dbReference type="Proteomes" id="UP001209878"/>
    </source>
</evidence>
<dbReference type="EMBL" id="JAODUO010003153">
    <property type="protein sequence ID" value="KAK2148661.1"/>
    <property type="molecule type" value="Genomic_DNA"/>
</dbReference>
<gene>
    <name evidence="2" type="ORF">NP493_3171g00001</name>
</gene>
<organism evidence="2 3">
    <name type="scientific">Ridgeia piscesae</name>
    <name type="common">Tubeworm</name>
    <dbReference type="NCBI Taxonomy" id="27915"/>
    <lineage>
        <taxon>Eukaryota</taxon>
        <taxon>Metazoa</taxon>
        <taxon>Spiralia</taxon>
        <taxon>Lophotrochozoa</taxon>
        <taxon>Annelida</taxon>
        <taxon>Polychaeta</taxon>
        <taxon>Sedentaria</taxon>
        <taxon>Canalipalpata</taxon>
        <taxon>Sabellida</taxon>
        <taxon>Siboglinidae</taxon>
        <taxon>Ridgeia</taxon>
    </lineage>
</organism>
<dbReference type="Proteomes" id="UP001209878">
    <property type="component" value="Unassembled WGS sequence"/>
</dbReference>
<evidence type="ECO:0000313" key="2">
    <source>
        <dbReference type="EMBL" id="KAK2148661.1"/>
    </source>
</evidence>